<protein>
    <recommendedName>
        <fullName evidence="3">Carrier domain-containing protein</fullName>
    </recommendedName>
</protein>
<dbReference type="InterPro" id="IPR009081">
    <property type="entry name" value="PP-bd_ACP"/>
</dbReference>
<dbReference type="PROSITE" id="PS50075">
    <property type="entry name" value="CARRIER"/>
    <property type="match status" value="1"/>
</dbReference>
<proteinExistence type="predicted"/>
<evidence type="ECO:0000313" key="5">
    <source>
        <dbReference type="Proteomes" id="UP001227192"/>
    </source>
</evidence>
<gene>
    <name evidence="4" type="ORF">VN97_g4707</name>
</gene>
<dbReference type="Gene3D" id="1.10.1200.10">
    <property type="entry name" value="ACP-like"/>
    <property type="match status" value="1"/>
</dbReference>
<keyword evidence="1" id="KW-0596">Phosphopantetheine</keyword>
<dbReference type="Pfam" id="PF00550">
    <property type="entry name" value="PP-binding"/>
    <property type="match status" value="1"/>
</dbReference>
<evidence type="ECO:0000256" key="1">
    <source>
        <dbReference type="ARBA" id="ARBA00022450"/>
    </source>
</evidence>
<sequence>MPPIKGCMQCSMVLEGSMLSNMTYTQFLSAITPKVQGTINIASALSSSPLDFLIFLSSSAGIIGNRGQANYSAANAFLDSFAASLVQKGYPATSISLGSVLSVGWVAENQDRLPTALSYGAIPESLVLSILEYHMDPSWCAAQSPDTCHTVAGIRSAKDFHRQSIPLPRFMAYPLFSPLRAIANSSGAEKEEAEVPVTQALRSARSIPAAVEVVTRAIVMKLARVMTISAKEIDPARTLASYGVHSLVTVDLKAWFKRDVGVDFTSADLLGGVSMQGLAEKLLGQVSFCRLGSRR</sequence>
<dbReference type="InterPro" id="IPR057326">
    <property type="entry name" value="KR_dom"/>
</dbReference>
<dbReference type="PANTHER" id="PTHR43775:SF37">
    <property type="entry name" value="SI:DKEY-61P9.11"/>
    <property type="match status" value="1"/>
</dbReference>
<dbReference type="InterPro" id="IPR036736">
    <property type="entry name" value="ACP-like_sf"/>
</dbReference>
<dbReference type="InterPro" id="IPR036291">
    <property type="entry name" value="NAD(P)-bd_dom_sf"/>
</dbReference>
<dbReference type="SMART" id="SM00823">
    <property type="entry name" value="PKS_PP"/>
    <property type="match status" value="1"/>
</dbReference>
<dbReference type="AlphaFoldDB" id="A0AAI9TKX0"/>
<dbReference type="Gene3D" id="3.40.50.720">
    <property type="entry name" value="NAD(P)-binding Rossmann-like Domain"/>
    <property type="match status" value="1"/>
</dbReference>
<evidence type="ECO:0000256" key="2">
    <source>
        <dbReference type="ARBA" id="ARBA00022553"/>
    </source>
</evidence>
<reference evidence="4" key="2">
    <citation type="journal article" date="2016" name="Fungal Biol.">
        <title>Ochratoxin A production by Penicillium thymicola.</title>
        <authorList>
            <person name="Nguyen H.D.T."/>
            <person name="McMullin D.R."/>
            <person name="Ponomareva E."/>
            <person name="Riley R."/>
            <person name="Pomraning K.R."/>
            <person name="Baker S.E."/>
            <person name="Seifert K.A."/>
        </authorList>
    </citation>
    <scope>NUCLEOTIDE SEQUENCE</scope>
    <source>
        <strain evidence="4">DAOM 180753</strain>
    </source>
</reference>
<comment type="caution">
    <text evidence="4">The sequence shown here is derived from an EMBL/GenBank/DDBJ whole genome shotgun (WGS) entry which is preliminary data.</text>
</comment>
<dbReference type="SMART" id="SM00822">
    <property type="entry name" value="PKS_KR"/>
    <property type="match status" value="1"/>
</dbReference>
<dbReference type="InterPro" id="IPR020806">
    <property type="entry name" value="PKS_PP-bd"/>
</dbReference>
<evidence type="ECO:0000259" key="3">
    <source>
        <dbReference type="PROSITE" id="PS50075"/>
    </source>
</evidence>
<feature type="domain" description="Carrier" evidence="3">
    <location>
        <begin position="209"/>
        <end position="286"/>
    </location>
</feature>
<dbReference type="SUPFAM" id="SSF51735">
    <property type="entry name" value="NAD(P)-binding Rossmann-fold domains"/>
    <property type="match status" value="1"/>
</dbReference>
<keyword evidence="2" id="KW-0597">Phosphoprotein</keyword>
<name>A0AAI9TKX0_PENTH</name>
<dbReference type="GO" id="GO:0004312">
    <property type="term" value="F:fatty acid synthase activity"/>
    <property type="evidence" value="ECO:0007669"/>
    <property type="project" value="TreeGrafter"/>
</dbReference>
<dbReference type="GO" id="GO:0031177">
    <property type="term" value="F:phosphopantetheine binding"/>
    <property type="evidence" value="ECO:0007669"/>
    <property type="project" value="InterPro"/>
</dbReference>
<dbReference type="InterPro" id="IPR050091">
    <property type="entry name" value="PKS_NRPS_Biosynth_Enz"/>
</dbReference>
<dbReference type="EMBL" id="LACB01000112">
    <property type="protein sequence ID" value="KAJ9488613.1"/>
    <property type="molecule type" value="Genomic_DNA"/>
</dbReference>
<dbReference type="GO" id="GO:0044550">
    <property type="term" value="P:secondary metabolite biosynthetic process"/>
    <property type="evidence" value="ECO:0007669"/>
    <property type="project" value="UniProtKB-ARBA"/>
</dbReference>
<dbReference type="GO" id="GO:0016874">
    <property type="term" value="F:ligase activity"/>
    <property type="evidence" value="ECO:0007669"/>
    <property type="project" value="UniProtKB-KW"/>
</dbReference>
<keyword evidence="5" id="KW-1185">Reference proteome</keyword>
<dbReference type="SUPFAM" id="SSF47336">
    <property type="entry name" value="ACP-like"/>
    <property type="match status" value="1"/>
</dbReference>
<dbReference type="InterPro" id="IPR013968">
    <property type="entry name" value="PKS_KR"/>
</dbReference>
<dbReference type="PANTHER" id="PTHR43775">
    <property type="entry name" value="FATTY ACID SYNTHASE"/>
    <property type="match status" value="1"/>
</dbReference>
<evidence type="ECO:0000313" key="4">
    <source>
        <dbReference type="EMBL" id="KAJ9488613.1"/>
    </source>
</evidence>
<accession>A0AAI9TKX0</accession>
<dbReference type="Pfam" id="PF08659">
    <property type="entry name" value="KR"/>
    <property type="match status" value="1"/>
</dbReference>
<organism evidence="4 5">
    <name type="scientific">Penicillium thymicola</name>
    <dbReference type="NCBI Taxonomy" id="293382"/>
    <lineage>
        <taxon>Eukaryota</taxon>
        <taxon>Fungi</taxon>
        <taxon>Dikarya</taxon>
        <taxon>Ascomycota</taxon>
        <taxon>Pezizomycotina</taxon>
        <taxon>Eurotiomycetes</taxon>
        <taxon>Eurotiomycetidae</taxon>
        <taxon>Eurotiales</taxon>
        <taxon>Aspergillaceae</taxon>
        <taxon>Penicillium</taxon>
    </lineage>
</organism>
<dbReference type="Proteomes" id="UP001227192">
    <property type="component" value="Unassembled WGS sequence"/>
</dbReference>
<dbReference type="GO" id="GO:0006633">
    <property type="term" value="P:fatty acid biosynthetic process"/>
    <property type="evidence" value="ECO:0007669"/>
    <property type="project" value="TreeGrafter"/>
</dbReference>
<reference evidence="4" key="1">
    <citation type="submission" date="2015-06" db="EMBL/GenBank/DDBJ databases">
        <authorList>
            <person name="Nguyen H."/>
        </authorList>
    </citation>
    <scope>NUCLEOTIDE SEQUENCE</scope>
    <source>
        <strain evidence="4">DAOM 180753</strain>
    </source>
</reference>